<dbReference type="Pfam" id="PF14378">
    <property type="entry name" value="PAP2_3"/>
    <property type="match status" value="1"/>
</dbReference>
<feature type="transmembrane region" description="Helical" evidence="1">
    <location>
        <begin position="62"/>
        <end position="83"/>
    </location>
</feature>
<keyword evidence="1" id="KW-0472">Membrane</keyword>
<comment type="caution">
    <text evidence="3">The sequence shown here is derived from an EMBL/GenBank/DDBJ whole genome shotgun (WGS) entry which is preliminary data.</text>
</comment>
<feature type="domain" description="Inositolphosphotransferase Aur1/Ipt1" evidence="2">
    <location>
        <begin position="63"/>
        <end position="204"/>
    </location>
</feature>
<dbReference type="OrthoDB" id="9790723at2"/>
<reference evidence="3 4" key="1">
    <citation type="journal article" date="2019" name="Anaerobe">
        <title>Detection of Robinsoniella peoriensis in multiple bone samples of a trauma patient.</title>
        <authorList>
            <person name="Schrottner P."/>
            <person name="Hartwich K."/>
            <person name="Bunk B."/>
            <person name="Schober I."/>
            <person name="Helbig S."/>
            <person name="Rudolph W.W."/>
            <person name="Gunzer F."/>
        </authorList>
    </citation>
    <scope>NUCLEOTIDE SEQUENCE [LARGE SCALE GENOMIC DNA]</scope>
    <source>
        <strain evidence="3 4">DSM 106044</strain>
    </source>
</reference>
<dbReference type="GO" id="GO:0016020">
    <property type="term" value="C:membrane"/>
    <property type="evidence" value="ECO:0007669"/>
    <property type="project" value="UniProtKB-SubCell"/>
</dbReference>
<evidence type="ECO:0000313" key="4">
    <source>
        <dbReference type="Proteomes" id="UP000306509"/>
    </source>
</evidence>
<dbReference type="SUPFAM" id="SSF48317">
    <property type="entry name" value="Acid phosphatase/Vanadium-dependent haloperoxidase"/>
    <property type="match status" value="1"/>
</dbReference>
<proteinExistence type="predicted"/>
<dbReference type="AlphaFoldDB" id="A0A4U8Q6M0"/>
<name>A0A4U8Q6M0_9FIRM</name>
<dbReference type="RefSeq" id="WP_027294143.1">
    <property type="nucleotide sequence ID" value="NZ_CABMJZ010000061.1"/>
</dbReference>
<dbReference type="InterPro" id="IPR026841">
    <property type="entry name" value="Aur1/Ipt1"/>
</dbReference>
<keyword evidence="1" id="KW-0812">Transmembrane</keyword>
<evidence type="ECO:0000259" key="2">
    <source>
        <dbReference type="Pfam" id="PF14378"/>
    </source>
</evidence>
<gene>
    <name evidence="3" type="ORF">DSM106044_02580</name>
</gene>
<keyword evidence="1" id="KW-1133">Transmembrane helix</keyword>
<evidence type="ECO:0000313" key="3">
    <source>
        <dbReference type="EMBL" id="TLD00542.1"/>
    </source>
</evidence>
<organism evidence="3 4">
    <name type="scientific">Robinsoniella peoriensis</name>
    <dbReference type="NCBI Taxonomy" id="180332"/>
    <lineage>
        <taxon>Bacteria</taxon>
        <taxon>Bacillati</taxon>
        <taxon>Bacillota</taxon>
        <taxon>Clostridia</taxon>
        <taxon>Lachnospirales</taxon>
        <taxon>Lachnospiraceae</taxon>
        <taxon>Robinsoniella</taxon>
    </lineage>
</organism>
<evidence type="ECO:0000256" key="1">
    <source>
        <dbReference type="SAM" id="Phobius"/>
    </source>
</evidence>
<feature type="transmembrane region" description="Helical" evidence="1">
    <location>
        <begin position="188"/>
        <end position="205"/>
    </location>
</feature>
<feature type="transmembrane region" description="Helical" evidence="1">
    <location>
        <begin position="135"/>
        <end position="155"/>
    </location>
</feature>
<accession>A0A4U8Q6M0</accession>
<feature type="transmembrane region" description="Helical" evidence="1">
    <location>
        <begin position="95"/>
        <end position="115"/>
    </location>
</feature>
<keyword evidence="4" id="KW-1185">Reference proteome</keyword>
<dbReference type="InterPro" id="IPR036938">
    <property type="entry name" value="PAP2/HPO_sf"/>
</dbReference>
<dbReference type="STRING" id="180332.GCA_000797495_05449"/>
<feature type="transmembrane region" description="Helical" evidence="1">
    <location>
        <begin position="164"/>
        <end position="182"/>
    </location>
</feature>
<protein>
    <recommendedName>
        <fullName evidence="2">Inositolphosphotransferase Aur1/Ipt1 domain-containing protein</fullName>
    </recommendedName>
</protein>
<feature type="transmembrane region" description="Helical" evidence="1">
    <location>
        <begin position="12"/>
        <end position="33"/>
    </location>
</feature>
<sequence length="232" mass="27646">MYRWLKKYVDPWAKLYSIIPLVSCFVLNSVIYFGTQHLCKDWYHYDFTLSIDRMLPFKPGWVWIYVICYLFWIVNYIIIGHLGRDSLYKFVTADMSSRIVCMLFFVLLPTTNVRPELIGDSLSVQLLGWVYKMDLPMNLFPSIHCLVSWFCYIGIRGNKQVPKWYRIFSCLFAIAVMISTQYTKQHYIIDIFGAVALAEIAYYLSSKYKYYEFLKKVFGKINCKIRKILIEY</sequence>
<dbReference type="Proteomes" id="UP000306509">
    <property type="component" value="Unassembled WGS sequence"/>
</dbReference>
<dbReference type="EMBL" id="QGQD01000053">
    <property type="protein sequence ID" value="TLD00542.1"/>
    <property type="molecule type" value="Genomic_DNA"/>
</dbReference>